<dbReference type="RefSeq" id="WP_189333235.1">
    <property type="nucleotide sequence ID" value="NZ_AP023356.1"/>
</dbReference>
<reference evidence="1 2" key="1">
    <citation type="submission" date="2020-08" db="EMBL/GenBank/DDBJ databases">
        <title>Whole genome shotgun sequence of Actinoplanes ianthinogenes NBRC 13996.</title>
        <authorList>
            <person name="Komaki H."/>
            <person name="Tamura T."/>
        </authorList>
    </citation>
    <scope>NUCLEOTIDE SEQUENCE [LARGE SCALE GENOMIC DNA]</scope>
    <source>
        <strain evidence="1 2">NBRC 13996</strain>
    </source>
</reference>
<dbReference type="EMBL" id="AP023356">
    <property type="protein sequence ID" value="BCJ41655.1"/>
    <property type="molecule type" value="Genomic_DNA"/>
</dbReference>
<accession>A0ABM7LQV0</accession>
<dbReference type="Proteomes" id="UP000676967">
    <property type="component" value="Chromosome"/>
</dbReference>
<proteinExistence type="predicted"/>
<name>A0ABM7LQV0_9ACTN</name>
<sequence>MNSFSGLSVDDKFDNDGDLYIGGEYLKSDDVVRLRDHLTALLGGTPTTISTGPSAPPVPRDEALKAAEEMITRLAPATNGRGYTDGTTPLRERLDAILRIADYLTRGGAA</sequence>
<protein>
    <submittedName>
        <fullName evidence="1">Uncharacterized protein</fullName>
    </submittedName>
</protein>
<evidence type="ECO:0000313" key="1">
    <source>
        <dbReference type="EMBL" id="BCJ41655.1"/>
    </source>
</evidence>
<gene>
    <name evidence="1" type="ORF">Aiant_23120</name>
</gene>
<evidence type="ECO:0000313" key="2">
    <source>
        <dbReference type="Proteomes" id="UP000676967"/>
    </source>
</evidence>
<organism evidence="1 2">
    <name type="scientific">Actinoplanes ianthinogenes</name>
    <dbReference type="NCBI Taxonomy" id="122358"/>
    <lineage>
        <taxon>Bacteria</taxon>
        <taxon>Bacillati</taxon>
        <taxon>Actinomycetota</taxon>
        <taxon>Actinomycetes</taxon>
        <taxon>Micromonosporales</taxon>
        <taxon>Micromonosporaceae</taxon>
        <taxon>Actinoplanes</taxon>
    </lineage>
</organism>
<keyword evidence="2" id="KW-1185">Reference proteome</keyword>